<proteinExistence type="predicted"/>
<feature type="region of interest" description="Disordered" evidence="1">
    <location>
        <begin position="48"/>
        <end position="69"/>
    </location>
</feature>
<dbReference type="AlphaFoldDB" id="A0A9P7KI62"/>
<sequence length="240" mass="27255">MGGVRHDVTRLLIVLLMSKKRQGDSQEGVEAVNTSFKRLCLDATLQASTPAASPPAELSQREKRPAARGIGGTRSISFLTIADSDYPQGSKFDTPQRREIIAYHQRAKEEIKALSMKPETSRSFPGARAPLQSMAELAFASICRYRIEKMFDFTYLREFEYRQPPGRSAIDCILADGRVPLSRNALNLVLYNSLDNTPPSERNDEVCFSKDYIRQVINATKPGFRPAYIEMYEWLYKEKY</sequence>
<evidence type="ECO:0000313" key="2">
    <source>
        <dbReference type="EMBL" id="KAG5653486.1"/>
    </source>
</evidence>
<reference evidence="2" key="2">
    <citation type="submission" date="2021-10" db="EMBL/GenBank/DDBJ databases">
        <title>Phylogenomics reveals ancestral predisposition of the termite-cultivated fungus Termitomyces towards a domesticated lifestyle.</title>
        <authorList>
            <person name="Auxier B."/>
            <person name="Grum-Grzhimaylo A."/>
            <person name="Cardenas M.E."/>
            <person name="Lodge J.D."/>
            <person name="Laessoe T."/>
            <person name="Pedersen O."/>
            <person name="Smith M.E."/>
            <person name="Kuyper T.W."/>
            <person name="Franco-Molano E.A."/>
            <person name="Baroni T.J."/>
            <person name="Aanen D.K."/>
        </authorList>
    </citation>
    <scope>NUCLEOTIDE SEQUENCE</scope>
    <source>
        <strain evidence="2">D49</strain>
    </source>
</reference>
<keyword evidence="3" id="KW-1185">Reference proteome</keyword>
<name>A0A9P7KI62_9AGAR</name>
<comment type="caution">
    <text evidence="2">The sequence shown here is derived from an EMBL/GenBank/DDBJ whole genome shotgun (WGS) entry which is preliminary data.</text>
</comment>
<dbReference type="Proteomes" id="UP000717328">
    <property type="component" value="Unassembled WGS sequence"/>
</dbReference>
<gene>
    <name evidence="2" type="ORF">H0H81_000123</name>
</gene>
<organism evidence="2 3">
    <name type="scientific">Sphagnurus paluster</name>
    <dbReference type="NCBI Taxonomy" id="117069"/>
    <lineage>
        <taxon>Eukaryota</taxon>
        <taxon>Fungi</taxon>
        <taxon>Dikarya</taxon>
        <taxon>Basidiomycota</taxon>
        <taxon>Agaricomycotina</taxon>
        <taxon>Agaricomycetes</taxon>
        <taxon>Agaricomycetidae</taxon>
        <taxon>Agaricales</taxon>
        <taxon>Tricholomatineae</taxon>
        <taxon>Lyophyllaceae</taxon>
        <taxon>Sphagnurus</taxon>
    </lineage>
</organism>
<protein>
    <submittedName>
        <fullName evidence="2">Uncharacterized protein</fullName>
    </submittedName>
</protein>
<accession>A0A9P7KI62</accession>
<reference evidence="2" key="1">
    <citation type="submission" date="2021-02" db="EMBL/GenBank/DDBJ databases">
        <authorList>
            <person name="Nieuwenhuis M."/>
            <person name="Van De Peppel L.J.J."/>
        </authorList>
    </citation>
    <scope>NUCLEOTIDE SEQUENCE</scope>
    <source>
        <strain evidence="2">D49</strain>
    </source>
</reference>
<evidence type="ECO:0000256" key="1">
    <source>
        <dbReference type="SAM" id="MobiDB-lite"/>
    </source>
</evidence>
<dbReference type="EMBL" id="JABCKI010000050">
    <property type="protein sequence ID" value="KAG5653486.1"/>
    <property type="molecule type" value="Genomic_DNA"/>
</dbReference>
<evidence type="ECO:0000313" key="3">
    <source>
        <dbReference type="Proteomes" id="UP000717328"/>
    </source>
</evidence>